<gene>
    <name evidence="1" type="ORF">MW7_014685</name>
</gene>
<evidence type="ECO:0000313" key="1">
    <source>
        <dbReference type="EMBL" id="TMS57197.1"/>
    </source>
</evidence>
<reference evidence="1" key="1">
    <citation type="submission" date="2019-05" db="EMBL/GenBank/DDBJ databases">
        <title>Revised genome assembly of Burkholderiaceae (previously Ralstonia) sp. PBA.</title>
        <authorList>
            <person name="Gan H.M."/>
        </authorList>
    </citation>
    <scope>NUCLEOTIDE SEQUENCE</scope>
    <source>
        <strain evidence="1">PBA</strain>
    </source>
</reference>
<keyword evidence="2" id="KW-1185">Reference proteome</keyword>
<comment type="caution">
    <text evidence="1">The sequence shown here is derived from an EMBL/GenBank/DDBJ whole genome shotgun (WGS) entry which is preliminary data.</text>
</comment>
<sequence length="1126" mass="121460">MTRWQRIASFTWLGCILGLATMTHASETAAPANVPANAPQLRVQAGHGEHVGAVAFSPDGKVLLSGSQDKTARLWDVATGRELRSFGGHASQVLAVAFSPNGHTIATGSWDETVRLWDARTGALLHTLQHGSWVTALAFAPDGRTLAAGTRGGSVFLWDAASGEPRHRVKGHNQHVTGLAFSGDGAALASVSLDNTLRLWNPADGQALRSDTIPQAGLLSVAYVPGTTLLALGGLDRMVRLRDMRDGREVAVLQGHEGGVHSVVANRDGTQLMSISADKTVRIWDRATGQSTARIRAADYPASDFSVRELAEVSNVLAISPDGRTLAWGEDKRITVRQDGRLTHMGGEAEEVRMVQMFANRLEAHTASDKLEVWRLDTGSMIGRLDHENLLQREEDTQFSIFADGKLGASWGMAATSIDIWQAETWERIVTLPVRCPHTIAISADGRRAATIGGCQPVFRVVDGRLASTEQPTDPMRHQDIALWELPSGKPLGTLTGHEMPVASLAFAPDNRTLLSGSSDQTLRLWDTATLQPVRVMRNHLPPASGTWVDAVAISPNGKTIAAGTRDGSVELWDLAAGTLQRRLSRHLSSVQGVAFSEDGKFIVSAGADKQTVFWRAQDGTYLASLYTFADGAWVTTDATGRFDASDLEDISGLHWVMPDDPFTPVPLEAFMRDYYEPRLLARLLNGEQLPPVRAVADLNRVQPEVRIVTFLPVAGAPTWVDVVVEAQGIERPGTDARGTVRTAARDLRLFRQGQLVGYRDGIVAGAGGAVRQTFRVRLPAGGGPLRFTAYAFNDDGIKSATAQATYTPARPVAQVKPRAWIVTIGVNRHDNSAWDLEYAANDARRIEAALTTRLRAQNRYAAVHSIVLVSDAQTPAGNAATRANIKAVLDRLAGRDADVRHIANGHLLERATPDDLVLISFAGHGINTDGRFYLIPADTGVGKGRRTTPELLARAISSDELAGWLRDVDGAELAMIIDACQSAASVGHAFKPGPMGARGLGQLAYEKNMRILAASQAEENAQESRLTQQGLLSYALVNDGLEQTRADHLPTDGKITLSEWLAYATRRVPDLASEVAAGRLDETGSTARGAKRLGTPVQRNQILQQPALFDFTRSRHDATIAIVPR</sequence>
<evidence type="ECO:0000313" key="2">
    <source>
        <dbReference type="Proteomes" id="UP000004277"/>
    </source>
</evidence>
<name>A0ACD3SLX8_9BURK</name>
<organism evidence="1 2">
    <name type="scientific">Imbroritus primus</name>
    <dbReference type="NCBI Taxonomy" id="3058603"/>
    <lineage>
        <taxon>Bacteria</taxon>
        <taxon>Pseudomonadati</taxon>
        <taxon>Pseudomonadota</taxon>
        <taxon>Betaproteobacteria</taxon>
        <taxon>Burkholderiales</taxon>
        <taxon>Burkholderiaceae</taxon>
        <taxon>Imbroritus</taxon>
    </lineage>
</organism>
<proteinExistence type="predicted"/>
<accession>A0ACD3SLX8</accession>
<dbReference type="Proteomes" id="UP000004277">
    <property type="component" value="Unassembled WGS sequence"/>
</dbReference>
<protein>
    <submittedName>
        <fullName evidence="1">WD40 repeat domain-containing protein</fullName>
    </submittedName>
</protein>
<dbReference type="EMBL" id="AKCV02000025">
    <property type="protein sequence ID" value="TMS57197.1"/>
    <property type="molecule type" value="Genomic_DNA"/>
</dbReference>